<accession>A0A0F6W1J2</accession>
<dbReference type="SMART" id="SM00028">
    <property type="entry name" value="TPR"/>
    <property type="match status" value="2"/>
</dbReference>
<dbReference type="AlphaFoldDB" id="A0A0F6W1J2"/>
<feature type="repeat" description="TPR" evidence="1">
    <location>
        <begin position="45"/>
        <end position="78"/>
    </location>
</feature>
<keyword evidence="3" id="KW-0812">Transmembrane</keyword>
<dbReference type="Pfam" id="PF13432">
    <property type="entry name" value="TPR_16"/>
    <property type="match status" value="1"/>
</dbReference>
<dbReference type="PROSITE" id="PS50005">
    <property type="entry name" value="TPR"/>
    <property type="match status" value="2"/>
</dbReference>
<dbReference type="InterPro" id="IPR019734">
    <property type="entry name" value="TPR_rpt"/>
</dbReference>
<evidence type="ECO:0000256" key="1">
    <source>
        <dbReference type="PROSITE-ProRule" id="PRU00339"/>
    </source>
</evidence>
<dbReference type="KEGG" id="samy:DB32_002286"/>
<proteinExistence type="predicted"/>
<keyword evidence="3" id="KW-1133">Transmembrane helix</keyword>
<dbReference type="InterPro" id="IPR011990">
    <property type="entry name" value="TPR-like_helical_dom_sf"/>
</dbReference>
<dbReference type="SUPFAM" id="SSF48452">
    <property type="entry name" value="TPR-like"/>
    <property type="match status" value="1"/>
</dbReference>
<dbReference type="Proteomes" id="UP000034883">
    <property type="component" value="Chromosome"/>
</dbReference>
<feature type="region of interest" description="Disordered" evidence="2">
    <location>
        <begin position="18"/>
        <end position="41"/>
    </location>
</feature>
<gene>
    <name evidence="4" type="ORF">DB32_002286</name>
</gene>
<protein>
    <submittedName>
        <fullName evidence="4">Uncharacterized protein</fullName>
    </submittedName>
</protein>
<feature type="transmembrane region" description="Helical" evidence="3">
    <location>
        <begin position="209"/>
        <end position="233"/>
    </location>
</feature>
<name>A0A0F6W1J2_9BACT</name>
<feature type="repeat" description="TPR" evidence="1">
    <location>
        <begin position="79"/>
        <end position="112"/>
    </location>
</feature>
<organism evidence="4 5">
    <name type="scientific">Sandaracinus amylolyticus</name>
    <dbReference type="NCBI Taxonomy" id="927083"/>
    <lineage>
        <taxon>Bacteria</taxon>
        <taxon>Pseudomonadati</taxon>
        <taxon>Myxococcota</taxon>
        <taxon>Polyangia</taxon>
        <taxon>Polyangiales</taxon>
        <taxon>Sandaracinaceae</taxon>
        <taxon>Sandaracinus</taxon>
    </lineage>
</organism>
<evidence type="ECO:0000256" key="3">
    <source>
        <dbReference type="SAM" id="Phobius"/>
    </source>
</evidence>
<evidence type="ECO:0000256" key="2">
    <source>
        <dbReference type="SAM" id="MobiDB-lite"/>
    </source>
</evidence>
<dbReference type="STRING" id="927083.DB32_002286"/>
<evidence type="ECO:0000313" key="4">
    <source>
        <dbReference type="EMBL" id="AKF05137.1"/>
    </source>
</evidence>
<keyword evidence="3" id="KW-0472">Membrane</keyword>
<keyword evidence="1" id="KW-0802">TPR repeat</keyword>
<feature type="transmembrane region" description="Helical" evidence="3">
    <location>
        <begin position="156"/>
        <end position="180"/>
    </location>
</feature>
<dbReference type="RefSeq" id="WP_053232408.1">
    <property type="nucleotide sequence ID" value="NZ_CP011125.1"/>
</dbReference>
<sequence>MAALSALLVLAPMTVGPRRAHAQEDPGTDLGTSVAPPRDDAPREAVELFQRAREHYQHGRYEAAATDLERALALDPGSPTLLYNLGRVYELWGEHDRAISTYERYLRVIPPDDSAERERTEAAVQRLRGARTYVRPDEEIYERPIYVSQRGVDDELFWATLTAGAVITLGAAALAVTTVLMRDDATQFRIGADGELVDRDARFETVDTLALTTDIVGAVGGAALLTAGLLWLLRERTVELYPSSAALRVDVSADPRGGGGLAVRGAF</sequence>
<evidence type="ECO:0000313" key="5">
    <source>
        <dbReference type="Proteomes" id="UP000034883"/>
    </source>
</evidence>
<dbReference type="EMBL" id="CP011125">
    <property type="protein sequence ID" value="AKF05137.1"/>
    <property type="molecule type" value="Genomic_DNA"/>
</dbReference>
<keyword evidence="5" id="KW-1185">Reference proteome</keyword>
<dbReference type="Gene3D" id="1.25.40.10">
    <property type="entry name" value="Tetratricopeptide repeat domain"/>
    <property type="match status" value="1"/>
</dbReference>
<reference evidence="4 5" key="1">
    <citation type="submission" date="2015-03" db="EMBL/GenBank/DDBJ databases">
        <title>Genome assembly of Sandaracinus amylolyticus DSM 53668.</title>
        <authorList>
            <person name="Sharma G."/>
            <person name="Subramanian S."/>
        </authorList>
    </citation>
    <scope>NUCLEOTIDE SEQUENCE [LARGE SCALE GENOMIC DNA]</scope>
    <source>
        <strain evidence="4 5">DSM 53668</strain>
    </source>
</reference>